<reference evidence="1 2" key="1">
    <citation type="journal article" date="2022" name="New Phytol.">
        <title>Ecological generalism drives hyperdiversity of secondary metabolite gene clusters in xylarialean endophytes.</title>
        <authorList>
            <person name="Franco M.E.E."/>
            <person name="Wisecaver J.H."/>
            <person name="Arnold A.E."/>
            <person name="Ju Y.M."/>
            <person name="Slot J.C."/>
            <person name="Ahrendt S."/>
            <person name="Moore L.P."/>
            <person name="Eastman K.E."/>
            <person name="Scott K."/>
            <person name="Konkel Z."/>
            <person name="Mondo S.J."/>
            <person name="Kuo A."/>
            <person name="Hayes R.D."/>
            <person name="Haridas S."/>
            <person name="Andreopoulos B."/>
            <person name="Riley R."/>
            <person name="LaButti K."/>
            <person name="Pangilinan J."/>
            <person name="Lipzen A."/>
            <person name="Amirebrahimi M."/>
            <person name="Yan J."/>
            <person name="Adam C."/>
            <person name="Keymanesh K."/>
            <person name="Ng V."/>
            <person name="Louie K."/>
            <person name="Northen T."/>
            <person name="Drula E."/>
            <person name="Henrissat B."/>
            <person name="Hsieh H.M."/>
            <person name="Youens-Clark K."/>
            <person name="Lutzoni F."/>
            <person name="Miadlikowska J."/>
            <person name="Eastwood D.C."/>
            <person name="Hamelin R.C."/>
            <person name="Grigoriev I.V."/>
            <person name="U'Ren J.M."/>
        </authorList>
    </citation>
    <scope>NUCLEOTIDE SEQUENCE [LARGE SCALE GENOMIC DNA]</scope>
    <source>
        <strain evidence="1 2">ER1909</strain>
    </source>
</reference>
<organism evidence="1 2">
    <name type="scientific">Hypoxylon rubiginosum</name>
    <dbReference type="NCBI Taxonomy" id="110542"/>
    <lineage>
        <taxon>Eukaryota</taxon>
        <taxon>Fungi</taxon>
        <taxon>Dikarya</taxon>
        <taxon>Ascomycota</taxon>
        <taxon>Pezizomycotina</taxon>
        <taxon>Sordariomycetes</taxon>
        <taxon>Xylariomycetidae</taxon>
        <taxon>Xylariales</taxon>
        <taxon>Hypoxylaceae</taxon>
        <taxon>Hypoxylon</taxon>
    </lineage>
</organism>
<accession>A0ACC0CJS9</accession>
<sequence>MASTKGEAQSLIEKIEAVIKQPQAILDLQDDAIRRKLREAGRKLSLAMEAPGDTVHRVSNTPLQLALARIGVETQLFEYMAEADGRMLTNVELARKTDVEPALMKRLLRYYQSYGMVSQPSKDEYCSNNITRALASDAGRSGISYFFEMISPSFMAFPQFLRKTGYANPIDPNHCPWHLGHNTDLSPFPWLQSHPEHFGYFLPWMASQRDGLPIFLDVLNFEQEFAQGTTASTPLFVDVGGASGHQCIALKQRFPALPGRIILQDQEHIIAQVQANPLPGFEGIEAQAHDFFTPQPIKGARNYYLRNVLHDWPNSKCKEILLNIKIAMTEDSLLLIDEMVLSERGAPWRATQLDMAMITCLAAMERSETEWRELLEDAGFKILKIWKYTEECEDCVLVASPK</sequence>
<dbReference type="Proteomes" id="UP001497680">
    <property type="component" value="Unassembled WGS sequence"/>
</dbReference>
<evidence type="ECO:0000313" key="1">
    <source>
        <dbReference type="EMBL" id="KAI6080585.1"/>
    </source>
</evidence>
<name>A0ACC0CJS9_9PEZI</name>
<comment type="caution">
    <text evidence="1">The sequence shown here is derived from an EMBL/GenBank/DDBJ whole genome shotgun (WGS) entry which is preliminary data.</text>
</comment>
<protein>
    <submittedName>
        <fullName evidence="1">Sterigmatocystin 8-O-methyltransferase</fullName>
    </submittedName>
</protein>
<keyword evidence="2" id="KW-1185">Reference proteome</keyword>
<gene>
    <name evidence="1" type="ORF">F4821DRAFT_251154</name>
</gene>
<dbReference type="EMBL" id="MU394433">
    <property type="protein sequence ID" value="KAI6080585.1"/>
    <property type="molecule type" value="Genomic_DNA"/>
</dbReference>
<proteinExistence type="predicted"/>
<evidence type="ECO:0000313" key="2">
    <source>
        <dbReference type="Proteomes" id="UP001497680"/>
    </source>
</evidence>